<gene>
    <name evidence="1" type="ORF">VNO78_01623</name>
</gene>
<dbReference type="EMBL" id="JAYMYS010000001">
    <property type="protein sequence ID" value="KAK7410659.1"/>
    <property type="molecule type" value="Genomic_DNA"/>
</dbReference>
<sequence>MLQNREPPRDCRRELAYKKKIGRKDELSLKLLGNKSLIRLIFTLSSKNSNESISQALLTLLFVRLRKEASRHRTVSFPAFDFESLSVGKVNLGGGREALFQVFQLEKLFYLPQEEERKEASELLRGQSPYLFSASHRLAASPCQRITCCLPHPTDRHDLPNKVNAGEKLLLGIKGKPCPFRPKSTLIPLFTSRVHKLDQLRQLSLLTRMNYFIYLATAGHVNFLVNELLPRSFACDHLLELPYPYPLFAGFPLLVRFKPISVSCKDMRSWNLTGILRLGLRMPTHFDSREKPRKWKSDQRPGPSGPERQIFVAVLKLALSPLDFHYWTEFASDDANLIPFFQQGPLRLSRAQTLPIVRLVDEIGVPGEEEEKEDLNRKHMTIFQSSLGGCFATHPLNGTVFGKAR</sequence>
<dbReference type="Proteomes" id="UP001386955">
    <property type="component" value="Unassembled WGS sequence"/>
</dbReference>
<evidence type="ECO:0000313" key="2">
    <source>
        <dbReference type="Proteomes" id="UP001386955"/>
    </source>
</evidence>
<comment type="caution">
    <text evidence="1">The sequence shown here is derived from an EMBL/GenBank/DDBJ whole genome shotgun (WGS) entry which is preliminary data.</text>
</comment>
<dbReference type="AlphaFoldDB" id="A0AAN9SYH4"/>
<proteinExistence type="predicted"/>
<organism evidence="1 2">
    <name type="scientific">Psophocarpus tetragonolobus</name>
    <name type="common">Winged bean</name>
    <name type="synonym">Dolichos tetragonolobus</name>
    <dbReference type="NCBI Taxonomy" id="3891"/>
    <lineage>
        <taxon>Eukaryota</taxon>
        <taxon>Viridiplantae</taxon>
        <taxon>Streptophyta</taxon>
        <taxon>Embryophyta</taxon>
        <taxon>Tracheophyta</taxon>
        <taxon>Spermatophyta</taxon>
        <taxon>Magnoliopsida</taxon>
        <taxon>eudicotyledons</taxon>
        <taxon>Gunneridae</taxon>
        <taxon>Pentapetalae</taxon>
        <taxon>rosids</taxon>
        <taxon>fabids</taxon>
        <taxon>Fabales</taxon>
        <taxon>Fabaceae</taxon>
        <taxon>Papilionoideae</taxon>
        <taxon>50 kb inversion clade</taxon>
        <taxon>NPAAA clade</taxon>
        <taxon>indigoferoid/millettioid clade</taxon>
        <taxon>Phaseoleae</taxon>
        <taxon>Psophocarpus</taxon>
    </lineage>
</organism>
<protein>
    <submittedName>
        <fullName evidence="1">Uncharacterized protein</fullName>
    </submittedName>
</protein>
<name>A0AAN9SYH4_PSOTE</name>
<keyword evidence="2" id="KW-1185">Reference proteome</keyword>
<accession>A0AAN9SYH4</accession>
<evidence type="ECO:0000313" key="1">
    <source>
        <dbReference type="EMBL" id="KAK7410659.1"/>
    </source>
</evidence>
<reference evidence="1 2" key="1">
    <citation type="submission" date="2024-01" db="EMBL/GenBank/DDBJ databases">
        <title>The genomes of 5 underutilized Papilionoideae crops provide insights into root nodulation and disease resistanc.</title>
        <authorList>
            <person name="Jiang F."/>
        </authorList>
    </citation>
    <scope>NUCLEOTIDE SEQUENCE [LARGE SCALE GENOMIC DNA]</scope>
    <source>
        <strain evidence="1">DUOXIRENSHENG_FW03</strain>
        <tissue evidence="1">Leaves</tissue>
    </source>
</reference>